<feature type="transmembrane region" description="Helical" evidence="6">
    <location>
        <begin position="256"/>
        <end position="274"/>
    </location>
</feature>
<keyword evidence="4 6" id="KW-1133">Transmembrane helix</keyword>
<comment type="subcellular location">
    <subcellularLocation>
        <location evidence="1 6">Membrane</location>
        <topology evidence="1 6">Multi-pass membrane protein</topology>
    </subcellularLocation>
</comment>
<accession>A0AAV2RRC4</accession>
<evidence type="ECO:0000256" key="5">
    <source>
        <dbReference type="ARBA" id="ARBA00023136"/>
    </source>
</evidence>
<evidence type="ECO:0000313" key="8">
    <source>
        <dbReference type="Proteomes" id="UP001497623"/>
    </source>
</evidence>
<evidence type="ECO:0000256" key="4">
    <source>
        <dbReference type="ARBA" id="ARBA00022989"/>
    </source>
</evidence>
<evidence type="ECO:0000256" key="1">
    <source>
        <dbReference type="ARBA" id="ARBA00004141"/>
    </source>
</evidence>
<feature type="transmembrane region" description="Helical" evidence="6">
    <location>
        <begin position="281"/>
        <end position="304"/>
    </location>
</feature>
<sequence length="323" mass="36366">MSYCTPYLSLGLYLSDVVTDLYTTYKHYALNHYLWTAMTLTFTIMPMILGCGLRIYNVIVDGAYSHSARTRCFIIVGWICLMPFIPSIWLVRGSAGAGYIKMIEAMSESLPQAGLQTYIITQTLMHPEMGPVALWQYVTVIVSLATLSFTVSTNSQWFPEATRSSRVSFFFFGLLSVGSRLLVGCCYSVIQKPLWLLPSGTALIASVVVWLVKRSYVCPGCLPLRDRPHRRCHAYTIVYVVNNWVLTTFYNNFTLTGLPASTVYLAYAIGLWYLPVPHPAALLATIFTVLSLFVNIIVTVLPSFQQTEEHWLDIKGDGECYNY</sequence>
<comment type="caution">
    <text evidence="7">The sequence shown here is derived from an EMBL/GenBank/DDBJ whole genome shotgun (WGS) entry which is preliminary data.</text>
</comment>
<proteinExistence type="inferred from homology"/>
<reference evidence="7 8" key="1">
    <citation type="submission" date="2024-05" db="EMBL/GenBank/DDBJ databases">
        <authorList>
            <person name="Wallberg A."/>
        </authorList>
    </citation>
    <scope>NUCLEOTIDE SEQUENCE [LARGE SCALE GENOMIC DNA]</scope>
</reference>
<keyword evidence="3 6" id="KW-0812">Transmembrane</keyword>
<evidence type="ECO:0000256" key="3">
    <source>
        <dbReference type="ARBA" id="ARBA00022692"/>
    </source>
</evidence>
<dbReference type="Proteomes" id="UP001497623">
    <property type="component" value="Unassembled WGS sequence"/>
</dbReference>
<organism evidence="7 8">
    <name type="scientific">Meganyctiphanes norvegica</name>
    <name type="common">Northern krill</name>
    <name type="synonym">Thysanopoda norvegica</name>
    <dbReference type="NCBI Taxonomy" id="48144"/>
    <lineage>
        <taxon>Eukaryota</taxon>
        <taxon>Metazoa</taxon>
        <taxon>Ecdysozoa</taxon>
        <taxon>Arthropoda</taxon>
        <taxon>Crustacea</taxon>
        <taxon>Multicrustacea</taxon>
        <taxon>Malacostraca</taxon>
        <taxon>Eumalacostraca</taxon>
        <taxon>Eucarida</taxon>
        <taxon>Euphausiacea</taxon>
        <taxon>Euphausiidae</taxon>
        <taxon>Meganyctiphanes</taxon>
    </lineage>
</organism>
<feature type="transmembrane region" description="Helical" evidence="6">
    <location>
        <begin position="134"/>
        <end position="155"/>
    </location>
</feature>
<dbReference type="Pfam" id="PF09815">
    <property type="entry name" value="XK-related"/>
    <property type="match status" value="1"/>
</dbReference>
<gene>
    <name evidence="7" type="ORF">MNOR_LOCUS28460</name>
</gene>
<evidence type="ECO:0000256" key="2">
    <source>
        <dbReference type="ARBA" id="ARBA00008789"/>
    </source>
</evidence>
<dbReference type="AlphaFoldDB" id="A0AAV2RRC4"/>
<feature type="transmembrane region" description="Helical" evidence="6">
    <location>
        <begin position="33"/>
        <end position="60"/>
    </location>
</feature>
<feature type="transmembrane region" description="Helical" evidence="6">
    <location>
        <begin position="196"/>
        <end position="212"/>
    </location>
</feature>
<evidence type="ECO:0000313" key="7">
    <source>
        <dbReference type="EMBL" id="CAL4139514.1"/>
    </source>
</evidence>
<feature type="transmembrane region" description="Helical" evidence="6">
    <location>
        <begin position="72"/>
        <end position="91"/>
    </location>
</feature>
<dbReference type="EMBL" id="CAXKWB010031450">
    <property type="protein sequence ID" value="CAL4139514.1"/>
    <property type="molecule type" value="Genomic_DNA"/>
</dbReference>
<feature type="transmembrane region" description="Helical" evidence="6">
    <location>
        <begin position="167"/>
        <end position="190"/>
    </location>
</feature>
<name>A0AAV2RRC4_MEGNR</name>
<protein>
    <recommendedName>
        <fullName evidence="6">XK-related protein</fullName>
    </recommendedName>
</protein>
<keyword evidence="5 6" id="KW-0472">Membrane</keyword>
<keyword evidence="8" id="KW-1185">Reference proteome</keyword>
<comment type="similarity">
    <text evidence="2 6">Belongs to the XK family.</text>
</comment>
<evidence type="ECO:0000256" key="6">
    <source>
        <dbReference type="RuleBase" id="RU910716"/>
    </source>
</evidence>
<dbReference type="GO" id="GO:0005886">
    <property type="term" value="C:plasma membrane"/>
    <property type="evidence" value="ECO:0007669"/>
    <property type="project" value="UniProtKB-ARBA"/>
</dbReference>
<dbReference type="InterPro" id="IPR018629">
    <property type="entry name" value="XK-rel"/>
</dbReference>